<dbReference type="OrthoDB" id="8749238at2759"/>
<feature type="transmembrane region" description="Helical" evidence="10">
    <location>
        <begin position="213"/>
        <end position="233"/>
    </location>
</feature>
<evidence type="ECO:0000256" key="1">
    <source>
        <dbReference type="ARBA" id="ARBA00004435"/>
    </source>
</evidence>
<accession>A0A401S4V1</accession>
<organism evidence="11 12">
    <name type="scientific">Chiloscyllium punctatum</name>
    <name type="common">Brownbanded bambooshark</name>
    <name type="synonym">Hemiscyllium punctatum</name>
    <dbReference type="NCBI Taxonomy" id="137246"/>
    <lineage>
        <taxon>Eukaryota</taxon>
        <taxon>Metazoa</taxon>
        <taxon>Chordata</taxon>
        <taxon>Craniata</taxon>
        <taxon>Vertebrata</taxon>
        <taxon>Chondrichthyes</taxon>
        <taxon>Elasmobranchii</taxon>
        <taxon>Galeomorphii</taxon>
        <taxon>Galeoidea</taxon>
        <taxon>Orectolobiformes</taxon>
        <taxon>Hemiscylliidae</taxon>
        <taxon>Chiloscyllium</taxon>
    </lineage>
</organism>
<dbReference type="PANTHER" id="PTHR12002">
    <property type="entry name" value="CLAUDIN"/>
    <property type="match status" value="1"/>
</dbReference>
<name>A0A401S4V1_CHIPU</name>
<dbReference type="STRING" id="137246.A0A401S4V1"/>
<comment type="subcellular location">
    <subcellularLocation>
        <location evidence="1">Cell junction</location>
        <location evidence="1">Tight junction</location>
    </subcellularLocation>
    <subcellularLocation>
        <location evidence="2">Cell membrane</location>
        <topology evidence="2">Multi-pass membrane protein</topology>
    </subcellularLocation>
</comment>
<evidence type="ECO:0000256" key="3">
    <source>
        <dbReference type="ARBA" id="ARBA00008295"/>
    </source>
</evidence>
<evidence type="ECO:0000256" key="8">
    <source>
        <dbReference type="ARBA" id="ARBA00022989"/>
    </source>
</evidence>
<evidence type="ECO:0000256" key="5">
    <source>
        <dbReference type="ARBA" id="ARBA00022475"/>
    </source>
</evidence>
<keyword evidence="7" id="KW-0965">Cell junction</keyword>
<comment type="caution">
    <text evidence="11">The sequence shown here is derived from an EMBL/GenBank/DDBJ whole genome shotgun (WGS) entry which is preliminary data.</text>
</comment>
<dbReference type="InterPro" id="IPR006187">
    <property type="entry name" value="Claudin"/>
</dbReference>
<keyword evidence="8 10" id="KW-1133">Transmembrane helix</keyword>
<dbReference type="GO" id="GO:0005198">
    <property type="term" value="F:structural molecule activity"/>
    <property type="evidence" value="ECO:0007669"/>
    <property type="project" value="InterPro"/>
</dbReference>
<dbReference type="Proteomes" id="UP000287033">
    <property type="component" value="Unassembled WGS sequence"/>
</dbReference>
<dbReference type="PRINTS" id="PR01385">
    <property type="entry name" value="CLAUDIN14"/>
</dbReference>
<evidence type="ECO:0000256" key="10">
    <source>
        <dbReference type="SAM" id="Phobius"/>
    </source>
</evidence>
<dbReference type="Pfam" id="PF00822">
    <property type="entry name" value="PMP22_Claudin"/>
    <property type="match status" value="1"/>
</dbReference>
<dbReference type="AlphaFoldDB" id="A0A401S4V1"/>
<comment type="similarity">
    <text evidence="3">Belongs to the claudin family.</text>
</comment>
<evidence type="ECO:0000256" key="6">
    <source>
        <dbReference type="ARBA" id="ARBA00022692"/>
    </source>
</evidence>
<evidence type="ECO:0000256" key="7">
    <source>
        <dbReference type="ARBA" id="ARBA00022949"/>
    </source>
</evidence>
<dbReference type="InterPro" id="IPR004031">
    <property type="entry name" value="PMP22/EMP/MP20/Claudin"/>
</dbReference>
<dbReference type="PROSITE" id="PS01346">
    <property type="entry name" value="CLAUDIN"/>
    <property type="match status" value="1"/>
</dbReference>
<evidence type="ECO:0000256" key="4">
    <source>
        <dbReference type="ARBA" id="ARBA00022427"/>
    </source>
</evidence>
<dbReference type="Gene3D" id="1.20.140.150">
    <property type="match status" value="1"/>
</dbReference>
<keyword evidence="12" id="KW-1185">Reference proteome</keyword>
<dbReference type="GO" id="GO:0005886">
    <property type="term" value="C:plasma membrane"/>
    <property type="evidence" value="ECO:0007669"/>
    <property type="project" value="UniProtKB-SubCell"/>
</dbReference>
<keyword evidence="4" id="KW-0796">Tight junction</keyword>
<evidence type="ECO:0000313" key="11">
    <source>
        <dbReference type="EMBL" id="GCC25426.1"/>
    </source>
</evidence>
<dbReference type="InterPro" id="IPR017974">
    <property type="entry name" value="Claudin_CS"/>
</dbReference>
<dbReference type="PRINTS" id="PR01077">
    <property type="entry name" value="CLAUDIN"/>
</dbReference>
<evidence type="ECO:0000313" key="12">
    <source>
        <dbReference type="Proteomes" id="UP000287033"/>
    </source>
</evidence>
<evidence type="ECO:0000256" key="2">
    <source>
        <dbReference type="ARBA" id="ARBA00004651"/>
    </source>
</evidence>
<protein>
    <submittedName>
        <fullName evidence="11">Uncharacterized protein</fullName>
    </submittedName>
</protein>
<keyword evidence="9 10" id="KW-0472">Membrane</keyword>
<proteinExistence type="inferred from homology"/>
<sequence length="284" mass="31850">MDNVLRQRLHLVTYFIIVNRFCLHEKNSTFSGKLVLLFYLITIAKEARGKMAHMGIQIIGFSLGLLGLFGTLITTILPHWHRRAHLGADIITAIEFMKGLWMECVWQSTGIYQCQVHRSQLALPPDLQAARAMMVISCLLSVLATCISVMGMKCTMCFKESSFKNNIAVAGGICYILAGIMCLIPVSWSTNDLIRDFYDPMIPPAIKYEMGEALYVGFVSMSMTLIGGALFCLSCPQQKHSRPYEPQASSEQTAPEYRLPFAYKGNPTSQTSASHDNYRLHNYV</sequence>
<dbReference type="EMBL" id="BEZZ01000085">
    <property type="protein sequence ID" value="GCC25426.1"/>
    <property type="molecule type" value="Genomic_DNA"/>
</dbReference>
<evidence type="ECO:0000256" key="9">
    <source>
        <dbReference type="ARBA" id="ARBA00023136"/>
    </source>
</evidence>
<feature type="transmembrane region" description="Helical" evidence="10">
    <location>
        <begin position="58"/>
        <end position="77"/>
    </location>
</feature>
<keyword evidence="5" id="KW-1003">Cell membrane</keyword>
<dbReference type="FunFam" id="1.20.140.150:FF:000001">
    <property type="entry name" value="Claudin"/>
    <property type="match status" value="1"/>
</dbReference>
<gene>
    <name evidence="11" type="ORF">chiPu_0003836</name>
</gene>
<reference evidence="11 12" key="1">
    <citation type="journal article" date="2018" name="Nat. Ecol. Evol.">
        <title>Shark genomes provide insights into elasmobranch evolution and the origin of vertebrates.</title>
        <authorList>
            <person name="Hara Y"/>
            <person name="Yamaguchi K"/>
            <person name="Onimaru K"/>
            <person name="Kadota M"/>
            <person name="Koyanagi M"/>
            <person name="Keeley SD"/>
            <person name="Tatsumi K"/>
            <person name="Tanaka K"/>
            <person name="Motone F"/>
            <person name="Kageyama Y"/>
            <person name="Nozu R"/>
            <person name="Adachi N"/>
            <person name="Nishimura O"/>
            <person name="Nakagawa R"/>
            <person name="Tanegashima C"/>
            <person name="Kiyatake I"/>
            <person name="Matsumoto R"/>
            <person name="Murakumo K"/>
            <person name="Nishida K"/>
            <person name="Terakita A"/>
            <person name="Kuratani S"/>
            <person name="Sato K"/>
            <person name="Hyodo S Kuraku.S."/>
        </authorList>
    </citation>
    <scope>NUCLEOTIDE SEQUENCE [LARGE SCALE GENOMIC DNA]</scope>
</reference>
<keyword evidence="6 10" id="KW-0812">Transmembrane</keyword>
<feature type="transmembrane region" description="Helical" evidence="10">
    <location>
        <begin position="167"/>
        <end position="188"/>
    </location>
</feature>
<dbReference type="OMA" id="PTAYKDN"/>
<feature type="transmembrane region" description="Helical" evidence="10">
    <location>
        <begin position="132"/>
        <end position="155"/>
    </location>
</feature>
<dbReference type="GO" id="GO:0005923">
    <property type="term" value="C:bicellular tight junction"/>
    <property type="evidence" value="ECO:0007669"/>
    <property type="project" value="UniProtKB-SubCell"/>
</dbReference>